<sequence length="290" mass="32763">MGLKNLFRRGSGRPRIAVAAIFKNEGPYVLEWVAHYRLLGFDRIVIADNNSTDETTDILKKLDAAGIVTHLPFPGEPGKPPQIWSYLRMFLDHGKSVDWMVFVDADEFIEPVPGTPALSDWLTTLPADVGAVALNWKVHGSAGRREPGEGLVQERFPTRARDERGINAIFKSICRCTAFKDPVNPHLFNLKPGFRYVDSAGNDLVQTEKPGVAVKPVFGSFFVRHYIIKSEEEFRTRKAPRGFADKLDAARDMEFFKAVDHNELSDPVDPRWVTRVKEEIGQLQSRISRF</sequence>
<reference evidence="4 5" key="1">
    <citation type="submission" date="2022-10" db="EMBL/GenBank/DDBJ databases">
        <title>Ruegeria sp. nov., isolated from ocean surface sediments.</title>
        <authorList>
            <person name="He W."/>
            <person name="Xue H.-P."/>
            <person name="Zhang D.-F."/>
        </authorList>
    </citation>
    <scope>NUCLEOTIDE SEQUENCE [LARGE SCALE GENOMIC DNA]</scope>
    <source>
        <strain evidence="4 5">XHP0148</strain>
    </source>
</reference>
<evidence type="ECO:0000313" key="4">
    <source>
        <dbReference type="EMBL" id="MCV2890853.1"/>
    </source>
</evidence>
<evidence type="ECO:0000256" key="3">
    <source>
        <dbReference type="ARBA" id="ARBA00022989"/>
    </source>
</evidence>
<comment type="caution">
    <text evidence="4">The sequence shown here is derived from an EMBL/GenBank/DDBJ whole genome shotgun (WGS) entry which is preliminary data.</text>
</comment>
<comment type="subcellular location">
    <subcellularLocation>
        <location evidence="1">Membrane</location>
        <topology evidence="1">Single-pass membrane protein</topology>
    </subcellularLocation>
</comment>
<keyword evidence="5" id="KW-1185">Reference proteome</keyword>
<dbReference type="Pfam" id="PF13704">
    <property type="entry name" value="Glyco_tranf_2_4"/>
    <property type="match status" value="1"/>
</dbReference>
<dbReference type="EMBL" id="JAOWLB010000023">
    <property type="protein sequence ID" value="MCV2890853.1"/>
    <property type="molecule type" value="Genomic_DNA"/>
</dbReference>
<dbReference type="PANTHER" id="PTHR21461:SF69">
    <property type="entry name" value="GLYCOSYLTRANSFERASE FAMILY 92 PROTEIN"/>
    <property type="match status" value="1"/>
</dbReference>
<dbReference type="Proteomes" id="UP001320899">
    <property type="component" value="Unassembled WGS sequence"/>
</dbReference>
<proteinExistence type="predicted"/>
<protein>
    <submittedName>
        <fullName evidence="4">Glycosyltransferase family 2 protein</fullName>
    </submittedName>
</protein>
<dbReference type="InterPro" id="IPR029044">
    <property type="entry name" value="Nucleotide-diphossugar_trans"/>
</dbReference>
<accession>A0ABT3AQB2</accession>
<name>A0ABT3AQB2_9RHOB</name>
<keyword evidence="3" id="KW-1133">Transmembrane helix</keyword>
<evidence type="ECO:0000313" key="5">
    <source>
        <dbReference type="Proteomes" id="UP001320899"/>
    </source>
</evidence>
<dbReference type="SUPFAM" id="SSF53448">
    <property type="entry name" value="Nucleotide-diphospho-sugar transferases"/>
    <property type="match status" value="1"/>
</dbReference>
<evidence type="ECO:0000256" key="1">
    <source>
        <dbReference type="ARBA" id="ARBA00004167"/>
    </source>
</evidence>
<dbReference type="Gene3D" id="3.90.550.10">
    <property type="entry name" value="Spore Coat Polysaccharide Biosynthesis Protein SpsA, Chain A"/>
    <property type="match status" value="1"/>
</dbReference>
<keyword evidence="3" id="KW-0472">Membrane</keyword>
<dbReference type="PANTHER" id="PTHR21461">
    <property type="entry name" value="GLYCOSYLTRANSFERASE FAMILY 92 PROTEIN"/>
    <property type="match status" value="1"/>
</dbReference>
<gene>
    <name evidence="4" type="ORF">OE747_21175</name>
</gene>
<keyword evidence="2" id="KW-0812">Transmembrane</keyword>
<evidence type="ECO:0000256" key="2">
    <source>
        <dbReference type="ARBA" id="ARBA00022692"/>
    </source>
</evidence>
<organism evidence="4 5">
    <name type="scientific">Ruegeria aquimaris</name>
    <dbReference type="NCBI Taxonomy" id="2984333"/>
    <lineage>
        <taxon>Bacteria</taxon>
        <taxon>Pseudomonadati</taxon>
        <taxon>Pseudomonadota</taxon>
        <taxon>Alphaproteobacteria</taxon>
        <taxon>Rhodobacterales</taxon>
        <taxon>Roseobacteraceae</taxon>
        <taxon>Ruegeria</taxon>
    </lineage>
</organism>
<dbReference type="CDD" id="cd00761">
    <property type="entry name" value="Glyco_tranf_GTA_type"/>
    <property type="match status" value="1"/>
</dbReference>